<dbReference type="Proteomes" id="UP000663852">
    <property type="component" value="Unassembled WGS sequence"/>
</dbReference>
<reference evidence="2" key="1">
    <citation type="submission" date="2021-02" db="EMBL/GenBank/DDBJ databases">
        <authorList>
            <person name="Nowell W R."/>
        </authorList>
    </citation>
    <scope>NUCLEOTIDE SEQUENCE</scope>
</reference>
<dbReference type="Proteomes" id="UP000663828">
    <property type="component" value="Unassembled WGS sequence"/>
</dbReference>
<dbReference type="EMBL" id="CAJNOR010000251">
    <property type="protein sequence ID" value="CAF0855733.1"/>
    <property type="molecule type" value="Genomic_DNA"/>
</dbReference>
<dbReference type="EMBL" id="CAJNOJ010000105">
    <property type="protein sequence ID" value="CAF1120670.1"/>
    <property type="molecule type" value="Genomic_DNA"/>
</dbReference>
<name>A0A814QLJ7_ADIRI</name>
<proteinExistence type="predicted"/>
<evidence type="ECO:0000313" key="3">
    <source>
        <dbReference type="Proteomes" id="UP000663828"/>
    </source>
</evidence>
<sequence length="84" mass="9271">MDGIYGCDSVTLVVGGYNIERSDVGIAPHPMFTKDIIVLPAGWTGKGYSALVRLPNKDLKEVNSKGGVVIWKRLEYLVNYDEIN</sequence>
<evidence type="ECO:0000313" key="2">
    <source>
        <dbReference type="EMBL" id="CAF1120670.1"/>
    </source>
</evidence>
<protein>
    <submittedName>
        <fullName evidence="2">Uncharacterized protein</fullName>
    </submittedName>
</protein>
<dbReference type="AlphaFoldDB" id="A0A814QLJ7"/>
<keyword evidence="3" id="KW-1185">Reference proteome</keyword>
<dbReference type="OrthoDB" id="10099442at2759"/>
<evidence type="ECO:0000313" key="1">
    <source>
        <dbReference type="EMBL" id="CAF0855733.1"/>
    </source>
</evidence>
<organism evidence="2 4">
    <name type="scientific">Adineta ricciae</name>
    <name type="common">Rotifer</name>
    <dbReference type="NCBI Taxonomy" id="249248"/>
    <lineage>
        <taxon>Eukaryota</taxon>
        <taxon>Metazoa</taxon>
        <taxon>Spiralia</taxon>
        <taxon>Gnathifera</taxon>
        <taxon>Rotifera</taxon>
        <taxon>Eurotatoria</taxon>
        <taxon>Bdelloidea</taxon>
        <taxon>Adinetida</taxon>
        <taxon>Adinetidae</taxon>
        <taxon>Adineta</taxon>
    </lineage>
</organism>
<evidence type="ECO:0000313" key="4">
    <source>
        <dbReference type="Proteomes" id="UP000663852"/>
    </source>
</evidence>
<gene>
    <name evidence="2" type="ORF">EDS130_LOCUS21034</name>
    <name evidence="1" type="ORF">XAT740_LOCUS5717</name>
</gene>
<accession>A0A814QLJ7</accession>
<comment type="caution">
    <text evidence="2">The sequence shown here is derived from an EMBL/GenBank/DDBJ whole genome shotgun (WGS) entry which is preliminary data.</text>
</comment>